<dbReference type="AlphaFoldDB" id="V6LBL7"/>
<evidence type="ECO:0000313" key="3">
    <source>
        <dbReference type="EMBL" id="KAH0573140.1"/>
    </source>
</evidence>
<gene>
    <name evidence="2" type="ORF">SS50377_18696</name>
    <name evidence="3" type="ORF">SS50377_25259</name>
</gene>
<sequence>MYESHIQPSTSEFMSQSQITAMVPQVNNQQGPILTKCYDFPNPTYRTVVPISILQGATETITVTFLSHNANSCIASVSGDYMISACQQSPFLKQLDVEAYGVDVILTGLYPGFGKAKINITGCLPMVTIYIEANIIQNPPHVLPVATSLRSSQNFQTSQMTSSMRSSEIDPLTGSQRMDGSGSWRESKFLKDSGRW</sequence>
<proteinExistence type="predicted"/>
<evidence type="ECO:0000256" key="1">
    <source>
        <dbReference type="SAM" id="MobiDB-lite"/>
    </source>
</evidence>
<dbReference type="VEuPathDB" id="GiardiaDB:SS50377_25259"/>
<evidence type="ECO:0000313" key="2">
    <source>
        <dbReference type="EMBL" id="EST41860.1"/>
    </source>
</evidence>
<evidence type="ECO:0000313" key="4">
    <source>
        <dbReference type="Proteomes" id="UP000018208"/>
    </source>
</evidence>
<organism evidence="2">
    <name type="scientific">Spironucleus salmonicida</name>
    <dbReference type="NCBI Taxonomy" id="348837"/>
    <lineage>
        <taxon>Eukaryota</taxon>
        <taxon>Metamonada</taxon>
        <taxon>Diplomonadida</taxon>
        <taxon>Hexamitidae</taxon>
        <taxon>Hexamitinae</taxon>
        <taxon>Spironucleus</taxon>
    </lineage>
</organism>
<accession>V6LBL7</accession>
<feature type="compositionally biased region" description="Low complexity" evidence="1">
    <location>
        <begin position="157"/>
        <end position="166"/>
    </location>
</feature>
<keyword evidence="4" id="KW-1185">Reference proteome</keyword>
<feature type="region of interest" description="Disordered" evidence="1">
    <location>
        <begin position="157"/>
        <end position="196"/>
    </location>
</feature>
<feature type="compositionally biased region" description="Basic and acidic residues" evidence="1">
    <location>
        <begin position="185"/>
        <end position="196"/>
    </location>
</feature>
<reference evidence="2 3" key="1">
    <citation type="journal article" date="2014" name="PLoS Genet.">
        <title>The Genome of Spironucleus salmonicida Highlights a Fish Pathogen Adapted to Fluctuating Environments.</title>
        <authorList>
            <person name="Xu F."/>
            <person name="Jerlstrom-Hultqvist J."/>
            <person name="Einarsson E."/>
            <person name="Astvaldsson A."/>
            <person name="Svard S.G."/>
            <person name="Andersson J.O."/>
        </authorList>
    </citation>
    <scope>NUCLEOTIDE SEQUENCE</scope>
    <source>
        <strain evidence="3">ATCC 50377</strain>
    </source>
</reference>
<protein>
    <submittedName>
        <fullName evidence="2">Uncharacterized protein</fullName>
    </submittedName>
</protein>
<dbReference type="EMBL" id="KI546167">
    <property type="protein sequence ID" value="EST41860.1"/>
    <property type="molecule type" value="Genomic_DNA"/>
</dbReference>
<name>V6LBL7_9EUKA</name>
<dbReference type="Proteomes" id="UP000018208">
    <property type="component" value="Unassembled WGS sequence"/>
</dbReference>
<reference evidence="3" key="2">
    <citation type="submission" date="2020-12" db="EMBL/GenBank/DDBJ databases">
        <title>New Spironucleus salmonicida genome in near-complete chromosomes.</title>
        <authorList>
            <person name="Xu F."/>
            <person name="Kurt Z."/>
            <person name="Jimenez-Gonzalez A."/>
            <person name="Astvaldsson A."/>
            <person name="Andersson J.O."/>
            <person name="Svard S.G."/>
        </authorList>
    </citation>
    <scope>NUCLEOTIDE SEQUENCE</scope>
    <source>
        <strain evidence="3">ATCC 50377</strain>
    </source>
</reference>
<dbReference type="EMBL" id="AUWU02000005">
    <property type="protein sequence ID" value="KAH0573140.1"/>
    <property type="molecule type" value="Genomic_DNA"/>
</dbReference>